<evidence type="ECO:0000256" key="1">
    <source>
        <dbReference type="SAM" id="MobiDB-lite"/>
    </source>
</evidence>
<organism evidence="2 3">
    <name type="scientific">Triticum urartu</name>
    <name type="common">Red wild einkorn</name>
    <name type="synonym">Crithodium urartu</name>
    <dbReference type="NCBI Taxonomy" id="4572"/>
    <lineage>
        <taxon>Eukaryota</taxon>
        <taxon>Viridiplantae</taxon>
        <taxon>Streptophyta</taxon>
        <taxon>Embryophyta</taxon>
        <taxon>Tracheophyta</taxon>
        <taxon>Spermatophyta</taxon>
        <taxon>Magnoliopsida</taxon>
        <taxon>Liliopsida</taxon>
        <taxon>Poales</taxon>
        <taxon>Poaceae</taxon>
        <taxon>BOP clade</taxon>
        <taxon>Pooideae</taxon>
        <taxon>Triticodae</taxon>
        <taxon>Triticeae</taxon>
        <taxon>Triticinae</taxon>
        <taxon>Triticum</taxon>
    </lineage>
</organism>
<reference evidence="3" key="1">
    <citation type="journal article" date="2013" name="Nature">
        <title>Draft genome of the wheat A-genome progenitor Triticum urartu.</title>
        <authorList>
            <person name="Ling H.Q."/>
            <person name="Zhao S."/>
            <person name="Liu D."/>
            <person name="Wang J."/>
            <person name="Sun H."/>
            <person name="Zhang C."/>
            <person name="Fan H."/>
            <person name="Li D."/>
            <person name="Dong L."/>
            <person name="Tao Y."/>
            <person name="Gao C."/>
            <person name="Wu H."/>
            <person name="Li Y."/>
            <person name="Cui Y."/>
            <person name="Guo X."/>
            <person name="Zheng S."/>
            <person name="Wang B."/>
            <person name="Yu K."/>
            <person name="Liang Q."/>
            <person name="Yang W."/>
            <person name="Lou X."/>
            <person name="Chen J."/>
            <person name="Feng M."/>
            <person name="Jian J."/>
            <person name="Zhang X."/>
            <person name="Luo G."/>
            <person name="Jiang Y."/>
            <person name="Liu J."/>
            <person name="Wang Z."/>
            <person name="Sha Y."/>
            <person name="Zhang B."/>
            <person name="Wu H."/>
            <person name="Tang D."/>
            <person name="Shen Q."/>
            <person name="Xue P."/>
            <person name="Zou S."/>
            <person name="Wang X."/>
            <person name="Liu X."/>
            <person name="Wang F."/>
            <person name="Yang Y."/>
            <person name="An X."/>
            <person name="Dong Z."/>
            <person name="Zhang K."/>
            <person name="Zhang X."/>
            <person name="Luo M.C."/>
            <person name="Dvorak J."/>
            <person name="Tong Y."/>
            <person name="Wang J."/>
            <person name="Yang H."/>
            <person name="Li Z."/>
            <person name="Wang D."/>
            <person name="Zhang A."/>
            <person name="Wang J."/>
        </authorList>
    </citation>
    <scope>NUCLEOTIDE SEQUENCE</scope>
    <source>
        <strain evidence="3">cv. G1812</strain>
    </source>
</reference>
<dbReference type="Proteomes" id="UP000015106">
    <property type="component" value="Unassembled WGS sequence"/>
</dbReference>
<protein>
    <submittedName>
        <fullName evidence="2">Uncharacterized protein</fullName>
    </submittedName>
</protein>
<reference evidence="2" key="2">
    <citation type="submission" date="2022-06" db="UniProtKB">
        <authorList>
            <consortium name="EnsemblPlants"/>
        </authorList>
    </citation>
    <scope>IDENTIFICATION</scope>
</reference>
<evidence type="ECO:0000313" key="3">
    <source>
        <dbReference type="Proteomes" id="UP000015106"/>
    </source>
</evidence>
<dbReference type="Gramene" id="TuG1812S0001425700.01.T01">
    <property type="protein sequence ID" value="TuG1812S0001425700.01.T01"/>
    <property type="gene ID" value="TuG1812S0001425700.01"/>
</dbReference>
<evidence type="ECO:0000313" key="2">
    <source>
        <dbReference type="EnsemblPlants" id="TuG1812S0001425700.01.T01"/>
    </source>
</evidence>
<feature type="region of interest" description="Disordered" evidence="1">
    <location>
        <begin position="1"/>
        <end position="81"/>
    </location>
</feature>
<dbReference type="AlphaFoldDB" id="A0A8R7VF81"/>
<sequence length="110" mass="11624">NACARSQIRSSPPPTLLAGGAPGAVEHHRRCPTPCPGVFTARSSSDPGSLPQCLARTPRDPPSTTPPQALCNPPSSSPDPEMLSIASRLLALARPPPRPCWLFPSRTRAR</sequence>
<name>A0A8R7VF81_TRIUA</name>
<proteinExistence type="predicted"/>
<keyword evidence="3" id="KW-1185">Reference proteome</keyword>
<accession>A0A8R7VF81</accession>
<dbReference type="EnsemblPlants" id="TuG1812S0001425700.01.T01">
    <property type="protein sequence ID" value="TuG1812S0001425700.01.T01"/>
    <property type="gene ID" value="TuG1812S0001425700.01"/>
</dbReference>